<evidence type="ECO:0000313" key="1">
    <source>
        <dbReference type="EMBL" id="OAA34763.1"/>
    </source>
</evidence>
<comment type="caution">
    <text evidence="1">The sequence shown here is derived from an EMBL/GenBank/DDBJ whole genome shotgun (WGS) entry which is preliminary data.</text>
</comment>
<protein>
    <recommendedName>
        <fullName evidence="3">Glycosyltransferase family 31 protein</fullName>
    </recommendedName>
</protein>
<dbReference type="OMA" id="LCGDSCL"/>
<name>A0A166WIC7_METRR</name>
<organism evidence="1 2">
    <name type="scientific">Metarhizium rileyi (strain RCEF 4871)</name>
    <name type="common">Nomuraea rileyi</name>
    <dbReference type="NCBI Taxonomy" id="1649241"/>
    <lineage>
        <taxon>Eukaryota</taxon>
        <taxon>Fungi</taxon>
        <taxon>Dikarya</taxon>
        <taxon>Ascomycota</taxon>
        <taxon>Pezizomycotina</taxon>
        <taxon>Sordariomycetes</taxon>
        <taxon>Hypocreomycetidae</taxon>
        <taxon>Hypocreales</taxon>
        <taxon>Clavicipitaceae</taxon>
        <taxon>Metarhizium</taxon>
    </lineage>
</organism>
<reference evidence="1 2" key="1">
    <citation type="journal article" date="2016" name="Genome Biol. Evol.">
        <title>Divergent and convergent evolution of fungal pathogenicity.</title>
        <authorList>
            <person name="Shang Y."/>
            <person name="Xiao G."/>
            <person name="Zheng P."/>
            <person name="Cen K."/>
            <person name="Zhan S."/>
            <person name="Wang C."/>
        </authorList>
    </citation>
    <scope>NUCLEOTIDE SEQUENCE [LARGE SCALE GENOMIC DNA]</scope>
    <source>
        <strain evidence="1 2">RCEF 4871</strain>
    </source>
</reference>
<dbReference type="PANTHER" id="PTHR10811">
    <property type="entry name" value="FRINGE-RELATED"/>
    <property type="match status" value="1"/>
</dbReference>
<accession>A0A166WIC7</accession>
<gene>
    <name evidence="1" type="ORF">NOR_08275</name>
</gene>
<sequence length="511" mass="57248">MGVAVKPFKVSLRRRTPTVILACVVLTLLLFLLCLGTLERSEFRLQYGLPLGLEDALPDKIRAPKACRSDVDYLRRSTYNLTRQVVYQKRCLRGVRNATTSRDVTASEARPLIEAGRQDILELNHACHGAAPADAPCDTIDVQVPPPFPRRDYSEFLFGVASSSDRLMRSVPQFRHWLGSTEARLLAIVTDDNFSARQMSKLTAYYNKAGIRFIGARPANASVGVNEQHFLAVRELIRHVDANTDTDTNTNTRWGVIIDDDTFFPSLYPVARALDELDTSVPVYAGGLSENSHAVQFHGHMAYGGAGVFLSLPLMRLLEPNMEACLEGSPVREGDGMLKYCVDKTDTNLTQIPGLHQLDMGSDLSGFYESGSLPLSLHHWKTWHQAPVDKMFEVSRFCGGCALQRWRFGPDTLLANGYSIVVYKAGLEHIPLHRMEATWRGDGLDWEWSLGPTREKMAQGDKKSYYLLDAEVVGSSNLRQVYVHRPDVVSSAAETREPTRDEVIELWWEFA</sequence>
<evidence type="ECO:0000313" key="2">
    <source>
        <dbReference type="Proteomes" id="UP000243498"/>
    </source>
</evidence>
<proteinExistence type="predicted"/>
<dbReference type="Gene3D" id="3.90.550.50">
    <property type="match status" value="1"/>
</dbReference>
<dbReference type="InterPro" id="IPR006740">
    <property type="entry name" value="DUF604"/>
</dbReference>
<dbReference type="STRING" id="1081105.A0A166WIC7"/>
<keyword evidence="2" id="KW-1185">Reference proteome</keyword>
<evidence type="ECO:0008006" key="3">
    <source>
        <dbReference type="Google" id="ProtNLM"/>
    </source>
</evidence>
<dbReference type="EMBL" id="AZHC01000048">
    <property type="protein sequence ID" value="OAA34763.1"/>
    <property type="molecule type" value="Genomic_DNA"/>
</dbReference>
<dbReference type="Proteomes" id="UP000243498">
    <property type="component" value="Unassembled WGS sequence"/>
</dbReference>
<dbReference type="OrthoDB" id="414175at2759"/>
<dbReference type="Pfam" id="PF04646">
    <property type="entry name" value="DUF604"/>
    <property type="match status" value="1"/>
</dbReference>
<dbReference type="AlphaFoldDB" id="A0A166WIC7"/>